<dbReference type="EMBL" id="OZ034833">
    <property type="protein sequence ID" value="CAL1674627.1"/>
    <property type="molecule type" value="Genomic_DNA"/>
</dbReference>
<dbReference type="Pfam" id="PF13516">
    <property type="entry name" value="LRR_6"/>
    <property type="match status" value="1"/>
</dbReference>
<feature type="chain" id="PRO_5043393743" evidence="3">
    <location>
        <begin position="25"/>
        <end position="504"/>
    </location>
</feature>
<dbReference type="PANTHER" id="PTHR45712">
    <property type="entry name" value="AGAP008170-PA"/>
    <property type="match status" value="1"/>
</dbReference>
<dbReference type="Pfam" id="PF13855">
    <property type="entry name" value="LRR_8"/>
    <property type="match status" value="2"/>
</dbReference>
<keyword evidence="5" id="KW-1185">Reference proteome</keyword>
<keyword evidence="1" id="KW-0433">Leucine-rich repeat</keyword>
<gene>
    <name evidence="4" type="ORF">LPLAT_LOCUS1205</name>
</gene>
<dbReference type="InterPro" id="IPR050333">
    <property type="entry name" value="SLRP"/>
</dbReference>
<dbReference type="SMART" id="SM00365">
    <property type="entry name" value="LRR_SD22"/>
    <property type="match status" value="5"/>
</dbReference>
<evidence type="ECO:0000256" key="2">
    <source>
        <dbReference type="ARBA" id="ARBA00022737"/>
    </source>
</evidence>
<protein>
    <submittedName>
        <fullName evidence="4">Uncharacterized protein</fullName>
    </submittedName>
</protein>
<dbReference type="PANTHER" id="PTHR45712:SF22">
    <property type="entry name" value="INSULIN-LIKE GROWTH FACTOR-BINDING PROTEIN COMPLEX ACID LABILE SUBUNIT"/>
    <property type="match status" value="1"/>
</dbReference>
<dbReference type="AlphaFoldDB" id="A0AAV2N4E1"/>
<evidence type="ECO:0000313" key="5">
    <source>
        <dbReference type="Proteomes" id="UP001497644"/>
    </source>
</evidence>
<keyword evidence="3" id="KW-0732">Signal</keyword>
<sequence>MRPNIMKFSFTIIIFVCWSTLLTANDVEISLEFPNYMNEFGHQCKDDISLNFSNSMITFIGQNFISNPLITCLNLMGTHINSIQWGAFNKLPNLTQLFISNNNIELDQLFTFGSHENLTVLILNSATNTQHSYHQSNTRIVDISEEYPNLEILSLRTNNIEGLQISTEKTPFPKLKILDLSSNNIKATNFTELLPNSLYFLDLHDNSLTSFTFDKTQVNFLRLNLDNNNLKHVKKYDYSRDSSDSYNPHNQYNRHNYRHRGFDYMDYDPYNQYNSENPQYFGLIMAGLENLHYLSISGNNIDFIESNAFENTTKLVYLNLSTNNISYLHPKIFEKLQSLRSLDLSLNKLEDVPQISSETITTLSLNCNNIKSLISKAFLQMPKLTKLLLGGNQIVEINVKAFARPSLLEILDLSRNKFSFLSEGWSESFTSLKYLNLNDNQFTSLESLSLTSALPLMEVYLAMNPLEYLDVNYFKSLPQNLTVNLVQGSNFAKLDWNFNKCKSK</sequence>
<dbReference type="InterPro" id="IPR001611">
    <property type="entry name" value="Leu-rich_rpt"/>
</dbReference>
<dbReference type="PROSITE" id="PS51450">
    <property type="entry name" value="LRR"/>
    <property type="match status" value="4"/>
</dbReference>
<reference evidence="4" key="1">
    <citation type="submission" date="2024-04" db="EMBL/GenBank/DDBJ databases">
        <authorList>
            <consortium name="Molecular Ecology Group"/>
        </authorList>
    </citation>
    <scope>NUCLEOTIDE SEQUENCE</scope>
</reference>
<keyword evidence="2" id="KW-0677">Repeat</keyword>
<dbReference type="PRINTS" id="PR00019">
    <property type="entry name" value="LEURICHRPT"/>
</dbReference>
<dbReference type="InterPro" id="IPR032675">
    <property type="entry name" value="LRR_dom_sf"/>
</dbReference>
<feature type="signal peptide" evidence="3">
    <location>
        <begin position="1"/>
        <end position="24"/>
    </location>
</feature>
<proteinExistence type="predicted"/>
<dbReference type="InterPro" id="IPR003591">
    <property type="entry name" value="Leu-rich_rpt_typical-subtyp"/>
</dbReference>
<evidence type="ECO:0000256" key="3">
    <source>
        <dbReference type="SAM" id="SignalP"/>
    </source>
</evidence>
<name>A0AAV2N4E1_9HYME</name>
<evidence type="ECO:0000256" key="1">
    <source>
        <dbReference type="ARBA" id="ARBA00022614"/>
    </source>
</evidence>
<dbReference type="SUPFAM" id="SSF52058">
    <property type="entry name" value="L domain-like"/>
    <property type="match status" value="2"/>
</dbReference>
<dbReference type="SMART" id="SM00369">
    <property type="entry name" value="LRR_TYP"/>
    <property type="match status" value="8"/>
</dbReference>
<evidence type="ECO:0000313" key="4">
    <source>
        <dbReference type="EMBL" id="CAL1674627.1"/>
    </source>
</evidence>
<dbReference type="Proteomes" id="UP001497644">
    <property type="component" value="Chromosome 10"/>
</dbReference>
<accession>A0AAV2N4E1</accession>
<dbReference type="Gene3D" id="3.80.10.10">
    <property type="entry name" value="Ribonuclease Inhibitor"/>
    <property type="match status" value="3"/>
</dbReference>
<organism evidence="4 5">
    <name type="scientific">Lasius platythorax</name>
    <dbReference type="NCBI Taxonomy" id="488582"/>
    <lineage>
        <taxon>Eukaryota</taxon>
        <taxon>Metazoa</taxon>
        <taxon>Ecdysozoa</taxon>
        <taxon>Arthropoda</taxon>
        <taxon>Hexapoda</taxon>
        <taxon>Insecta</taxon>
        <taxon>Pterygota</taxon>
        <taxon>Neoptera</taxon>
        <taxon>Endopterygota</taxon>
        <taxon>Hymenoptera</taxon>
        <taxon>Apocrita</taxon>
        <taxon>Aculeata</taxon>
        <taxon>Formicoidea</taxon>
        <taxon>Formicidae</taxon>
        <taxon>Formicinae</taxon>
        <taxon>Lasius</taxon>
        <taxon>Lasius</taxon>
    </lineage>
</organism>